<sequence length="215" mass="23083">MSTGFKEGIKILVVDNHDSFVFNIVQYLDELGAQTIVVKNEEIEPDYCKKFAGVVISPGPGNPQSAGVSIGAVKYCDQEEIPVLGICLGLQVIGAAYGAKITSASQLLHGRTSEISHNGKDLFKDIPNNFIATRYHSLAIEPNSIPEDLEVTATCSDGTIMGISHHTKNIVGVQFHPEAVLTQFGYELLANWLELCGDVGARKRAVGLSALVNNS</sequence>
<dbReference type="FunFam" id="3.40.50.880:FF:000003">
    <property type="entry name" value="Anthranilate synthase component II"/>
    <property type="match status" value="1"/>
</dbReference>
<dbReference type="PROSITE" id="PS51273">
    <property type="entry name" value="GATASE_TYPE_1"/>
    <property type="match status" value="1"/>
</dbReference>
<dbReference type="PRINTS" id="PR00096">
    <property type="entry name" value="GATASE"/>
</dbReference>
<dbReference type="NCBIfam" id="TIGR00566">
    <property type="entry name" value="trpG_papA"/>
    <property type="match status" value="1"/>
</dbReference>
<dbReference type="PANTHER" id="PTHR43418:SF4">
    <property type="entry name" value="MULTIFUNCTIONAL TRYPTOPHAN BIOSYNTHESIS PROTEIN"/>
    <property type="match status" value="1"/>
</dbReference>
<dbReference type="EMBL" id="CAFBNP010000079">
    <property type="protein sequence ID" value="CAB4953481.1"/>
    <property type="molecule type" value="Genomic_DNA"/>
</dbReference>
<dbReference type="SUPFAM" id="SSF52317">
    <property type="entry name" value="Class I glutamine amidotransferase-like"/>
    <property type="match status" value="1"/>
</dbReference>
<dbReference type="InterPro" id="IPR017926">
    <property type="entry name" value="GATASE"/>
</dbReference>
<proteinExistence type="predicted"/>
<keyword evidence="1" id="KW-0315">Glutamine amidotransferase</keyword>
<evidence type="ECO:0000256" key="1">
    <source>
        <dbReference type="ARBA" id="ARBA00022962"/>
    </source>
</evidence>
<protein>
    <submittedName>
        <fullName evidence="3">Unannotated protein</fullName>
    </submittedName>
</protein>
<dbReference type="GO" id="GO:0005829">
    <property type="term" value="C:cytosol"/>
    <property type="evidence" value="ECO:0007669"/>
    <property type="project" value="TreeGrafter"/>
</dbReference>
<feature type="domain" description="Glutamine amidotransferase" evidence="2">
    <location>
        <begin position="12"/>
        <end position="193"/>
    </location>
</feature>
<evidence type="ECO:0000313" key="3">
    <source>
        <dbReference type="EMBL" id="CAB4953481.1"/>
    </source>
</evidence>
<dbReference type="AlphaFoldDB" id="A0A6J7KDN2"/>
<dbReference type="GO" id="GO:0004049">
    <property type="term" value="F:anthranilate synthase activity"/>
    <property type="evidence" value="ECO:0007669"/>
    <property type="project" value="TreeGrafter"/>
</dbReference>
<reference evidence="3" key="1">
    <citation type="submission" date="2020-05" db="EMBL/GenBank/DDBJ databases">
        <authorList>
            <person name="Chiriac C."/>
            <person name="Salcher M."/>
            <person name="Ghai R."/>
            <person name="Kavagutti S V."/>
        </authorList>
    </citation>
    <scope>NUCLEOTIDE SEQUENCE</scope>
</reference>
<gene>
    <name evidence="3" type="ORF">UFOPK3828_00518</name>
</gene>
<name>A0A6J7KDN2_9ZZZZ</name>
<dbReference type="InterPro" id="IPR050472">
    <property type="entry name" value="Anth_synth/Amidotransfase"/>
</dbReference>
<dbReference type="InterPro" id="IPR029062">
    <property type="entry name" value="Class_I_gatase-like"/>
</dbReference>
<dbReference type="GO" id="GO:0000162">
    <property type="term" value="P:L-tryptophan biosynthetic process"/>
    <property type="evidence" value="ECO:0007669"/>
    <property type="project" value="TreeGrafter"/>
</dbReference>
<dbReference type="PANTHER" id="PTHR43418">
    <property type="entry name" value="MULTIFUNCTIONAL TRYPTOPHAN BIOSYNTHESIS PROTEIN-RELATED"/>
    <property type="match status" value="1"/>
</dbReference>
<dbReference type="Gene3D" id="3.40.50.880">
    <property type="match status" value="1"/>
</dbReference>
<dbReference type="InterPro" id="IPR006221">
    <property type="entry name" value="TrpG/PapA_dom"/>
</dbReference>
<accession>A0A6J7KDN2</accession>
<dbReference type="PRINTS" id="PR00099">
    <property type="entry name" value="CPSGATASE"/>
</dbReference>
<dbReference type="Pfam" id="PF00117">
    <property type="entry name" value="GATase"/>
    <property type="match status" value="1"/>
</dbReference>
<organism evidence="3">
    <name type="scientific">freshwater metagenome</name>
    <dbReference type="NCBI Taxonomy" id="449393"/>
    <lineage>
        <taxon>unclassified sequences</taxon>
        <taxon>metagenomes</taxon>
        <taxon>ecological metagenomes</taxon>
    </lineage>
</organism>
<evidence type="ECO:0000259" key="2">
    <source>
        <dbReference type="Pfam" id="PF00117"/>
    </source>
</evidence>
<dbReference type="PRINTS" id="PR00097">
    <property type="entry name" value="ANTSNTHASEII"/>
</dbReference>
<dbReference type="CDD" id="cd01743">
    <property type="entry name" value="GATase1_Anthranilate_Synthase"/>
    <property type="match status" value="1"/>
</dbReference>